<dbReference type="EMBL" id="CYKH01001848">
    <property type="protein sequence ID" value="CUG90581.1"/>
    <property type="molecule type" value="Genomic_DNA"/>
</dbReference>
<evidence type="ECO:0000313" key="3">
    <source>
        <dbReference type="Proteomes" id="UP000051952"/>
    </source>
</evidence>
<evidence type="ECO:0000256" key="1">
    <source>
        <dbReference type="SAM" id="MobiDB-lite"/>
    </source>
</evidence>
<dbReference type="Proteomes" id="UP000051952">
    <property type="component" value="Unassembled WGS sequence"/>
</dbReference>
<dbReference type="AlphaFoldDB" id="A0A0S4JN86"/>
<feature type="region of interest" description="Disordered" evidence="1">
    <location>
        <begin position="49"/>
        <end position="72"/>
    </location>
</feature>
<accession>A0A0S4JN86</accession>
<protein>
    <submittedName>
        <fullName evidence="2">Uncharacterized protein</fullName>
    </submittedName>
</protein>
<keyword evidence="3" id="KW-1185">Reference proteome</keyword>
<evidence type="ECO:0000313" key="2">
    <source>
        <dbReference type="EMBL" id="CUG90581.1"/>
    </source>
</evidence>
<proteinExistence type="predicted"/>
<organism evidence="2 3">
    <name type="scientific">Bodo saltans</name>
    <name type="common">Flagellated protozoan</name>
    <dbReference type="NCBI Taxonomy" id="75058"/>
    <lineage>
        <taxon>Eukaryota</taxon>
        <taxon>Discoba</taxon>
        <taxon>Euglenozoa</taxon>
        <taxon>Kinetoplastea</taxon>
        <taxon>Metakinetoplastina</taxon>
        <taxon>Eubodonida</taxon>
        <taxon>Bodonidae</taxon>
        <taxon>Bodo</taxon>
    </lineage>
</organism>
<dbReference type="VEuPathDB" id="TriTrypDB:BSAL_27625"/>
<sequence length="133" mass="14577">MPGTAIPSPGPPPVVDPYDLGLLREEAARIKQSLYSEYGDVINRMYHETNVASSSSSGEPGGSGDQKKTQAELWQDKIDELIAVQKPLKSQIKKCQQEAIQKLVDAAQDEQRRGLDVNSKLTMLLSLQAGQKQ</sequence>
<name>A0A0S4JN86_BODSA</name>
<gene>
    <name evidence="2" type="ORF">BSAL_27625</name>
</gene>
<reference evidence="3" key="1">
    <citation type="submission" date="2015-09" db="EMBL/GenBank/DDBJ databases">
        <authorList>
            <consortium name="Pathogen Informatics"/>
        </authorList>
    </citation>
    <scope>NUCLEOTIDE SEQUENCE [LARGE SCALE GENOMIC DNA]</scope>
    <source>
        <strain evidence="3">Lake Konstanz</strain>
    </source>
</reference>